<dbReference type="SUPFAM" id="SSF57701">
    <property type="entry name" value="Zn2/Cys6 DNA-binding domain"/>
    <property type="match status" value="1"/>
</dbReference>
<accession>A0ABR1J7Z4</accession>
<dbReference type="Gene3D" id="4.10.240.10">
    <property type="entry name" value="Zn(2)-C6 fungal-type DNA-binding domain"/>
    <property type="match status" value="1"/>
</dbReference>
<feature type="region of interest" description="Disordered" evidence="1">
    <location>
        <begin position="271"/>
        <end position="339"/>
    </location>
</feature>
<feature type="domain" description="Zn(2)-C6 fungal-type" evidence="2">
    <location>
        <begin position="46"/>
        <end position="66"/>
    </location>
</feature>
<sequence>MSSAVTGTGSGSTSGNGSDGITATVAVVDEPGGKKKKTTKRRKVNHACLYCRRSHMTCDEGRPCQRWTSLSRRTTTQIRQGSEPNTDASPDKISIDTSNLATIAPATSPSAPASTTLPYLMQPAQTQPSFYYGAEFGSEFSVLRCVHSLLWFIFHEADYPLSFYPFCLLLPPCCIHARIRSIICSFSRAPAYPAILVHHSITHIVTSTHARISPHYTLRISSRRLPRTPPAIFSKPSTTRPSFPHLLSQQPTVSPSLMFASYPGLGSSTPATTAPLLGTTTSAGASSTSGTSATTTATAGAGTTATITHTHTPSSSDPDPSTPSSTQEYLPPPLPAPTKTEKSLLTAADQDPGLSRDGRLSRVIWSKYEAGLLKPYNYVKGYARLSRHGWCLTSV</sequence>
<dbReference type="InterPro" id="IPR036864">
    <property type="entry name" value="Zn2-C6_fun-type_DNA-bd_sf"/>
</dbReference>
<feature type="region of interest" description="Disordered" evidence="1">
    <location>
        <begin position="1"/>
        <end position="21"/>
    </location>
</feature>
<protein>
    <submittedName>
        <fullName evidence="3">Transcription factor</fullName>
    </submittedName>
</protein>
<dbReference type="InterPro" id="IPR001138">
    <property type="entry name" value="Zn2Cys6_DnaBD"/>
</dbReference>
<organism evidence="3 4">
    <name type="scientific">Marasmiellus scandens</name>
    <dbReference type="NCBI Taxonomy" id="2682957"/>
    <lineage>
        <taxon>Eukaryota</taxon>
        <taxon>Fungi</taxon>
        <taxon>Dikarya</taxon>
        <taxon>Basidiomycota</taxon>
        <taxon>Agaricomycotina</taxon>
        <taxon>Agaricomycetes</taxon>
        <taxon>Agaricomycetidae</taxon>
        <taxon>Agaricales</taxon>
        <taxon>Marasmiineae</taxon>
        <taxon>Omphalotaceae</taxon>
        <taxon>Marasmiellus</taxon>
    </lineage>
</organism>
<dbReference type="EMBL" id="JBANRG010000033">
    <property type="protein sequence ID" value="KAK7450566.1"/>
    <property type="molecule type" value="Genomic_DNA"/>
</dbReference>
<feature type="compositionally biased region" description="Polar residues" evidence="1">
    <location>
        <begin position="235"/>
        <end position="247"/>
    </location>
</feature>
<keyword evidence="4" id="KW-1185">Reference proteome</keyword>
<name>A0ABR1J7Z4_9AGAR</name>
<evidence type="ECO:0000313" key="3">
    <source>
        <dbReference type="EMBL" id="KAK7450566.1"/>
    </source>
</evidence>
<dbReference type="InterPro" id="IPR053045">
    <property type="entry name" value="Zinc_cluster_trans_reg"/>
</dbReference>
<reference evidence="3 4" key="1">
    <citation type="submission" date="2024-01" db="EMBL/GenBank/DDBJ databases">
        <title>A draft genome for the cacao thread blight pathogen Marasmiellus scandens.</title>
        <authorList>
            <person name="Baruah I.K."/>
            <person name="Leung J."/>
            <person name="Bukari Y."/>
            <person name="Amoako-Attah I."/>
            <person name="Meinhardt L.W."/>
            <person name="Bailey B.A."/>
            <person name="Cohen S.P."/>
        </authorList>
    </citation>
    <scope>NUCLEOTIDE SEQUENCE [LARGE SCALE GENOMIC DNA]</scope>
    <source>
        <strain evidence="3 4">GH-19</strain>
    </source>
</reference>
<feature type="compositionally biased region" description="Low complexity" evidence="1">
    <location>
        <begin position="271"/>
        <end position="326"/>
    </location>
</feature>
<dbReference type="Pfam" id="PF00172">
    <property type="entry name" value="Zn_clus"/>
    <property type="match status" value="1"/>
</dbReference>
<dbReference type="CDD" id="cd00067">
    <property type="entry name" value="GAL4"/>
    <property type="match status" value="1"/>
</dbReference>
<evidence type="ECO:0000259" key="2">
    <source>
        <dbReference type="Pfam" id="PF00172"/>
    </source>
</evidence>
<feature type="compositionally biased region" description="Polar residues" evidence="1">
    <location>
        <begin position="72"/>
        <end position="88"/>
    </location>
</feature>
<feature type="region of interest" description="Disordered" evidence="1">
    <location>
        <begin position="72"/>
        <end position="92"/>
    </location>
</feature>
<dbReference type="PANTHER" id="PTHR31986:SF7">
    <property type="entry name" value="REGULATOR OF DRUG SENSITIVITY 2"/>
    <property type="match status" value="1"/>
</dbReference>
<proteinExistence type="predicted"/>
<feature type="compositionally biased region" description="Gly residues" evidence="1">
    <location>
        <begin position="8"/>
        <end position="18"/>
    </location>
</feature>
<comment type="caution">
    <text evidence="3">The sequence shown here is derived from an EMBL/GenBank/DDBJ whole genome shotgun (WGS) entry which is preliminary data.</text>
</comment>
<gene>
    <name evidence="3" type="primary">RDS2_5</name>
    <name evidence="3" type="ORF">VKT23_012875</name>
</gene>
<dbReference type="PANTHER" id="PTHR31986">
    <property type="entry name" value="REGULATOR OF DRUG SENSITIVITY 2"/>
    <property type="match status" value="1"/>
</dbReference>
<evidence type="ECO:0000256" key="1">
    <source>
        <dbReference type="SAM" id="MobiDB-lite"/>
    </source>
</evidence>
<feature type="region of interest" description="Disordered" evidence="1">
    <location>
        <begin position="227"/>
        <end position="247"/>
    </location>
</feature>
<dbReference type="Proteomes" id="UP001498398">
    <property type="component" value="Unassembled WGS sequence"/>
</dbReference>
<evidence type="ECO:0000313" key="4">
    <source>
        <dbReference type="Proteomes" id="UP001498398"/>
    </source>
</evidence>